<reference evidence="2 3" key="1">
    <citation type="submission" date="2019-04" db="EMBL/GenBank/DDBJ databases">
        <title>Complete genome sequence of Arthrobacter sp. ZXY-2 associated with effective atrazine degradation and salt adaptation.</title>
        <authorList>
            <person name="Zhao X."/>
        </authorList>
    </citation>
    <scope>NUCLEOTIDE SEQUENCE [LARGE SCALE GENOMIC DNA]</scope>
    <source>
        <strain evidence="3">ZP60</strain>
    </source>
</reference>
<dbReference type="InterPro" id="IPR006311">
    <property type="entry name" value="TAT_signal"/>
</dbReference>
<evidence type="ECO:0000313" key="3">
    <source>
        <dbReference type="Proteomes" id="UP000297053"/>
    </source>
</evidence>
<dbReference type="SUPFAM" id="SSF53850">
    <property type="entry name" value="Periplasmic binding protein-like II"/>
    <property type="match status" value="1"/>
</dbReference>
<dbReference type="InterPro" id="IPR050490">
    <property type="entry name" value="Bact_solute-bd_prot1"/>
</dbReference>
<dbReference type="PROSITE" id="PS51318">
    <property type="entry name" value="TAT"/>
    <property type="match status" value="1"/>
</dbReference>
<dbReference type="Pfam" id="PF01547">
    <property type="entry name" value="SBP_bac_1"/>
    <property type="match status" value="1"/>
</dbReference>
<dbReference type="GeneID" id="42180167"/>
<dbReference type="PANTHER" id="PTHR43649:SF12">
    <property type="entry name" value="DIACETYLCHITOBIOSE BINDING PROTEIN DASA"/>
    <property type="match status" value="1"/>
</dbReference>
<feature type="region of interest" description="Disordered" evidence="1">
    <location>
        <begin position="1"/>
        <end position="71"/>
    </location>
</feature>
<proteinExistence type="predicted"/>
<sequence>MSNNHSDDDGQRSSVSRRRFVAASGASGVAATLAGCADLVGGGDGGDGGSDGGDGTGATTGEGGSDGATTIQWGIGPTAVQTAGEEMKTALHEAGGLRDDIEIEWVPSASDTGEVRSNYNRILNADQSDPDIFQMDNGWVNIFIQRGLIQNLSETLPEDLLSDINENYFSGFTDTARDPSSGDLYGVPLFPDFPTMQYRKDLVEQAGYDPESENWATEPMTWEEWSHVVADVKDNADAEYGFTTQWDIYEGTACCTFNEVMSSWGGAYFGGRENLFGPVGERPITVDEPEVHNALNMMRKFVHDEEFDGTFADYAGNIAPTDILGWIEEPSRSPFAEGDAVFHRNWPYSLALTGRNPEETDDPALGEDLGAMPIPYAVSESEAAQPGTGGTTSALGGWHLTFNPNSDNLDVIDEVVSAVMEPDFALELFRLQGWLPPRPELFNSDEARNVAPVGRYMDTLQVAGENAMARPVTPVWSQQSSDIAQSANRVVGQETSAEDAMASLTSSLEATEQN</sequence>
<feature type="compositionally biased region" description="Basic and acidic residues" evidence="1">
    <location>
        <begin position="1"/>
        <end position="11"/>
    </location>
</feature>
<accession>A0A4D6KGA7</accession>
<dbReference type="PANTHER" id="PTHR43649">
    <property type="entry name" value="ARABINOSE-BINDING PROTEIN-RELATED"/>
    <property type="match status" value="1"/>
</dbReference>
<dbReference type="Gene3D" id="3.40.190.10">
    <property type="entry name" value="Periplasmic binding protein-like II"/>
    <property type="match status" value="2"/>
</dbReference>
<dbReference type="Proteomes" id="UP000297053">
    <property type="component" value="Chromosome"/>
</dbReference>
<dbReference type="AlphaFoldDB" id="A0A4D6KGA7"/>
<evidence type="ECO:0000313" key="2">
    <source>
        <dbReference type="EMBL" id="QCD66787.1"/>
    </source>
</evidence>
<evidence type="ECO:0000256" key="1">
    <source>
        <dbReference type="SAM" id="MobiDB-lite"/>
    </source>
</evidence>
<feature type="compositionally biased region" description="Low complexity" evidence="1">
    <location>
        <begin position="21"/>
        <end position="31"/>
    </location>
</feature>
<dbReference type="KEGG" id="halz:E5139_14465"/>
<dbReference type="RefSeq" id="WP_015763218.1">
    <property type="nucleotide sequence ID" value="NZ_CP039375.1"/>
</dbReference>
<reference evidence="2 3" key="2">
    <citation type="submission" date="2019-04" db="EMBL/GenBank/DDBJ databases">
        <authorList>
            <person name="Yang S."/>
            <person name="Wei W."/>
        </authorList>
    </citation>
    <scope>NUCLEOTIDE SEQUENCE [LARGE SCALE GENOMIC DNA]</scope>
    <source>
        <strain evidence="3">ZP60</strain>
    </source>
</reference>
<dbReference type="EMBL" id="CP039375">
    <property type="protein sequence ID" value="QCD66787.1"/>
    <property type="molecule type" value="Genomic_DNA"/>
</dbReference>
<gene>
    <name evidence="2" type="ORF">E5139_14465</name>
</gene>
<feature type="compositionally biased region" description="Gly residues" evidence="1">
    <location>
        <begin position="40"/>
        <end position="66"/>
    </location>
</feature>
<organism evidence="2 3">
    <name type="scientific">Halomicrobium mukohataei</name>
    <dbReference type="NCBI Taxonomy" id="57705"/>
    <lineage>
        <taxon>Archaea</taxon>
        <taxon>Methanobacteriati</taxon>
        <taxon>Methanobacteriota</taxon>
        <taxon>Stenosarchaea group</taxon>
        <taxon>Halobacteria</taxon>
        <taxon>Halobacteriales</taxon>
        <taxon>Haloarculaceae</taxon>
        <taxon>Halomicrobium</taxon>
    </lineage>
</organism>
<feature type="compositionally biased region" description="Polar residues" evidence="1">
    <location>
        <begin position="503"/>
        <end position="514"/>
    </location>
</feature>
<feature type="region of interest" description="Disordered" evidence="1">
    <location>
        <begin position="492"/>
        <end position="514"/>
    </location>
</feature>
<name>A0A4D6KGA7_9EURY</name>
<dbReference type="OMA" id="PFWANTQ"/>
<dbReference type="InterPro" id="IPR006059">
    <property type="entry name" value="SBP"/>
</dbReference>
<protein>
    <submittedName>
        <fullName evidence="2">Extracellular solute-binding protein</fullName>
    </submittedName>
</protein>